<dbReference type="PANTHER" id="PTHR43135">
    <property type="entry name" value="ALPHA-D-RIBOSE 1-METHYLPHOSPHONATE 5-TRIPHOSPHATE DIPHOSPHATASE"/>
    <property type="match status" value="1"/>
</dbReference>
<proteinExistence type="predicted"/>
<dbReference type="Gene3D" id="3.40.50.10910">
    <property type="entry name" value="Amidohydrolase"/>
    <property type="match status" value="1"/>
</dbReference>
<name>A0ABW4U2U0_9SPHN</name>
<evidence type="ECO:0000259" key="2">
    <source>
        <dbReference type="Pfam" id="PF01979"/>
    </source>
</evidence>
<keyword evidence="1" id="KW-0732">Signal</keyword>
<sequence>MTERRTRIALLLAGAVVLASPVGAAPKGAVVAIVGATVFDGTGAAPRAATVIIENGRIRQVGAGLTPPRGATVIDARGKALLPGFYDLHTHWTPAGNPATTPQIATAYVAAGVTTVNDFHEQPESYAPRRAWLSTLVAPHVNFAARISTPGGHGADWGDQSTTIWINTPDAARAAIAKLKPYQPDLIKAFTDGWRYGLSPDNTSMDEWTLRALTDAAHKEGLEVLTHTVTVDRGAIAARAGVDALAHGLQDRELDPKALFDISASKMALAPTLAVYEPNKPGSPPLDRTDPKVAPRFVKFGYALKNVKTMYDAGVRVGLGTDAGMPGTPHGRSTLREMELLVQAGLTPTQALVAATSASARIMHQDGDRGTIAPGQRADIVLIDGKPWDRIADVHKVSQVLIDGRPVYGTGAPALPAANLRTQLASVTIGRLVDDFERADQRSSLDTLRLETPDGGMDRSLEISQVVPRDDGGHALSVSAKLSIKEDPYAGVAIPLTRGSVQGVDLRGYTGVRVDIRGDGAYALKLNGFGRSWTAPVKAASGWTTVDVPFSALKPVAMGKRAGTPWTADGIVQVELGATRDPGERIWMQIDNVRFY</sequence>
<feature type="domain" description="NADH:ubiquinone oxidoreductase intermediate-associated protein 30" evidence="3">
    <location>
        <begin position="476"/>
        <end position="579"/>
    </location>
</feature>
<gene>
    <name evidence="4" type="ORF">ACFSGX_14930</name>
</gene>
<evidence type="ECO:0000256" key="1">
    <source>
        <dbReference type="SAM" id="SignalP"/>
    </source>
</evidence>
<dbReference type="SUPFAM" id="SSF51556">
    <property type="entry name" value="Metallo-dependent hydrolases"/>
    <property type="match status" value="1"/>
</dbReference>
<dbReference type="InterPro" id="IPR013857">
    <property type="entry name" value="NADH-UbQ_OxRdtase-assoc_prot30"/>
</dbReference>
<dbReference type="InterPro" id="IPR051781">
    <property type="entry name" value="Metallo-dep_Hydrolase"/>
</dbReference>
<reference evidence="5" key="1">
    <citation type="journal article" date="2019" name="Int. J. Syst. Evol. Microbiol.">
        <title>The Global Catalogue of Microorganisms (GCM) 10K type strain sequencing project: providing services to taxonomists for standard genome sequencing and annotation.</title>
        <authorList>
            <consortium name="The Broad Institute Genomics Platform"/>
            <consortium name="The Broad Institute Genome Sequencing Center for Infectious Disease"/>
            <person name="Wu L."/>
            <person name="Ma J."/>
        </authorList>
    </citation>
    <scope>NUCLEOTIDE SEQUENCE [LARGE SCALE GENOMIC DNA]</scope>
    <source>
        <strain evidence="5">CGMCC 1.12702</strain>
    </source>
</reference>
<dbReference type="Gene3D" id="1.20.58.520">
    <property type="entry name" value="Amidohydrolase"/>
    <property type="match status" value="1"/>
</dbReference>
<keyword evidence="5" id="KW-1185">Reference proteome</keyword>
<dbReference type="Gene3D" id="3.30.110.90">
    <property type="entry name" value="Amidohydrolase"/>
    <property type="match status" value="1"/>
</dbReference>
<dbReference type="RefSeq" id="WP_380931118.1">
    <property type="nucleotide sequence ID" value="NZ_JBHUGS010000004.1"/>
</dbReference>
<feature type="chain" id="PRO_5047148192" evidence="1">
    <location>
        <begin position="25"/>
        <end position="596"/>
    </location>
</feature>
<evidence type="ECO:0000313" key="5">
    <source>
        <dbReference type="Proteomes" id="UP001597400"/>
    </source>
</evidence>
<comment type="caution">
    <text evidence="4">The sequence shown here is derived from an EMBL/GenBank/DDBJ whole genome shotgun (WGS) entry which is preliminary data.</text>
</comment>
<dbReference type="Pfam" id="PF01979">
    <property type="entry name" value="Amidohydro_1"/>
    <property type="match status" value="1"/>
</dbReference>
<dbReference type="PANTHER" id="PTHR43135:SF3">
    <property type="entry name" value="ALPHA-D-RIBOSE 1-METHYLPHOSPHONATE 5-TRIPHOSPHATE DIPHOSPHATASE"/>
    <property type="match status" value="1"/>
</dbReference>
<dbReference type="InterPro" id="IPR008979">
    <property type="entry name" value="Galactose-bd-like_sf"/>
</dbReference>
<dbReference type="EMBL" id="JBHUGS010000004">
    <property type="protein sequence ID" value="MFD1952066.1"/>
    <property type="molecule type" value="Genomic_DNA"/>
</dbReference>
<evidence type="ECO:0000313" key="4">
    <source>
        <dbReference type="EMBL" id="MFD1952066.1"/>
    </source>
</evidence>
<dbReference type="InterPro" id="IPR011059">
    <property type="entry name" value="Metal-dep_hydrolase_composite"/>
</dbReference>
<protein>
    <submittedName>
        <fullName evidence="4">CIA30 family protein</fullName>
    </submittedName>
</protein>
<dbReference type="Proteomes" id="UP001597400">
    <property type="component" value="Unassembled WGS sequence"/>
</dbReference>
<feature type="domain" description="Amidohydrolase-related" evidence="2">
    <location>
        <begin position="81"/>
        <end position="407"/>
    </location>
</feature>
<dbReference type="InterPro" id="IPR032466">
    <property type="entry name" value="Metal_Hydrolase"/>
</dbReference>
<dbReference type="SUPFAM" id="SSF49785">
    <property type="entry name" value="Galactose-binding domain-like"/>
    <property type="match status" value="1"/>
</dbReference>
<feature type="signal peptide" evidence="1">
    <location>
        <begin position="1"/>
        <end position="24"/>
    </location>
</feature>
<evidence type="ECO:0000259" key="3">
    <source>
        <dbReference type="Pfam" id="PF08547"/>
    </source>
</evidence>
<dbReference type="Pfam" id="PF08547">
    <property type="entry name" value="CIA30"/>
    <property type="match status" value="1"/>
</dbReference>
<dbReference type="SUPFAM" id="SSF51338">
    <property type="entry name" value="Composite domain of metallo-dependent hydrolases"/>
    <property type="match status" value="1"/>
</dbReference>
<accession>A0ABW4U2U0</accession>
<organism evidence="4 5">
    <name type="scientific">Sphingomonas arantia</name>
    <dbReference type="NCBI Taxonomy" id="1460676"/>
    <lineage>
        <taxon>Bacteria</taxon>
        <taxon>Pseudomonadati</taxon>
        <taxon>Pseudomonadota</taxon>
        <taxon>Alphaproteobacteria</taxon>
        <taxon>Sphingomonadales</taxon>
        <taxon>Sphingomonadaceae</taxon>
        <taxon>Sphingomonas</taxon>
    </lineage>
</organism>
<dbReference type="Gene3D" id="2.30.40.10">
    <property type="entry name" value="Urease, subunit C, domain 1"/>
    <property type="match status" value="1"/>
</dbReference>
<dbReference type="InterPro" id="IPR006680">
    <property type="entry name" value="Amidohydro-rel"/>
</dbReference>